<dbReference type="EMBL" id="KN832875">
    <property type="protein sequence ID" value="KIN01898.1"/>
    <property type="molecule type" value="Genomic_DNA"/>
</dbReference>
<protein>
    <recommendedName>
        <fullName evidence="4">Modin</fullName>
    </recommendedName>
</protein>
<keyword evidence="3" id="KW-1185">Reference proteome</keyword>
<name>A0A0C3DIR2_OIDMZ</name>
<dbReference type="STRING" id="913774.A0A0C3DIR2"/>
<organism evidence="2 3">
    <name type="scientific">Oidiodendron maius (strain Zn)</name>
    <dbReference type="NCBI Taxonomy" id="913774"/>
    <lineage>
        <taxon>Eukaryota</taxon>
        <taxon>Fungi</taxon>
        <taxon>Dikarya</taxon>
        <taxon>Ascomycota</taxon>
        <taxon>Pezizomycotina</taxon>
        <taxon>Leotiomycetes</taxon>
        <taxon>Leotiomycetes incertae sedis</taxon>
        <taxon>Myxotrichaceae</taxon>
        <taxon>Oidiodendron</taxon>
    </lineage>
</organism>
<sequence length="560" mass="63068">MSGIDNINQNIFGVVALVVSLVALFTTVLQVLQQYFSSAEGYRRCASSVMGLWSQGNHRKLRIYEFRVEVVFETPVIFLAPPNNKRGPIPDREIHYIDGTPKSYEDTKVLGRDAQMEADIQAATRVHTADDERASWLTLLSTLQRQEKESRNWDDIMRNASPPPSPAYSALKAPNAPVYDLAVGIQRKTRSWDFMPAAITRPYATSAICHLVEMVATLGMYWKVFDQSLWNLRAEGNGFILTSTNVQGLGVMVVFTATGKSNFGASRVIPSELVKDLAFGTVPNIFDNQLYLKEEENAQSLELIFGSDKDVNSTLESLGCSANTLRQYQKDHKHMFSLSFEIIGMLGKVLRIRGSSFRMVPNPTGDQWLKKIGPKASWRITRMMEIFHDKLTSLVFSNGLESSDEIQAIIQHWQKIYRLGHPDGSIENIHAKEAVHDALDQTTDYLLSLTQAEVLSVLVAHISRVAKVLYDPNSPLNAIVLANKEESLLTYYFDQIRPLVVGDDPNEPYTNEKASNKRNIIWVSLIFRMLCWLSLHDFNKSDVMIVPSDLKGSRMPVYIG</sequence>
<proteinExistence type="predicted"/>
<evidence type="ECO:0000256" key="1">
    <source>
        <dbReference type="SAM" id="Phobius"/>
    </source>
</evidence>
<accession>A0A0C3DIR2</accession>
<evidence type="ECO:0000313" key="2">
    <source>
        <dbReference type="EMBL" id="KIN01898.1"/>
    </source>
</evidence>
<dbReference type="AlphaFoldDB" id="A0A0C3DIR2"/>
<dbReference type="Proteomes" id="UP000054321">
    <property type="component" value="Unassembled WGS sequence"/>
</dbReference>
<keyword evidence="1" id="KW-0812">Transmembrane</keyword>
<evidence type="ECO:0000313" key="3">
    <source>
        <dbReference type="Proteomes" id="UP000054321"/>
    </source>
</evidence>
<reference evidence="3" key="2">
    <citation type="submission" date="2015-01" db="EMBL/GenBank/DDBJ databases">
        <title>Evolutionary Origins and Diversification of the Mycorrhizal Mutualists.</title>
        <authorList>
            <consortium name="DOE Joint Genome Institute"/>
            <consortium name="Mycorrhizal Genomics Consortium"/>
            <person name="Kohler A."/>
            <person name="Kuo A."/>
            <person name="Nagy L.G."/>
            <person name="Floudas D."/>
            <person name="Copeland A."/>
            <person name="Barry K.W."/>
            <person name="Cichocki N."/>
            <person name="Veneault-Fourrey C."/>
            <person name="LaButti K."/>
            <person name="Lindquist E.A."/>
            <person name="Lipzen A."/>
            <person name="Lundell T."/>
            <person name="Morin E."/>
            <person name="Murat C."/>
            <person name="Riley R."/>
            <person name="Ohm R."/>
            <person name="Sun H."/>
            <person name="Tunlid A."/>
            <person name="Henrissat B."/>
            <person name="Grigoriev I.V."/>
            <person name="Hibbett D.S."/>
            <person name="Martin F."/>
        </authorList>
    </citation>
    <scope>NUCLEOTIDE SEQUENCE [LARGE SCALE GENOMIC DNA]</scope>
    <source>
        <strain evidence="3">Zn</strain>
    </source>
</reference>
<dbReference type="HOGENOM" id="CLU_009106_2_1_1"/>
<keyword evidence="1" id="KW-0472">Membrane</keyword>
<evidence type="ECO:0008006" key="4">
    <source>
        <dbReference type="Google" id="ProtNLM"/>
    </source>
</evidence>
<dbReference type="InParanoid" id="A0A0C3DIR2"/>
<reference evidence="2 3" key="1">
    <citation type="submission" date="2014-04" db="EMBL/GenBank/DDBJ databases">
        <authorList>
            <consortium name="DOE Joint Genome Institute"/>
            <person name="Kuo A."/>
            <person name="Martino E."/>
            <person name="Perotto S."/>
            <person name="Kohler A."/>
            <person name="Nagy L.G."/>
            <person name="Floudas D."/>
            <person name="Copeland A."/>
            <person name="Barry K.W."/>
            <person name="Cichocki N."/>
            <person name="Veneault-Fourrey C."/>
            <person name="LaButti K."/>
            <person name="Lindquist E.A."/>
            <person name="Lipzen A."/>
            <person name="Lundell T."/>
            <person name="Morin E."/>
            <person name="Murat C."/>
            <person name="Sun H."/>
            <person name="Tunlid A."/>
            <person name="Henrissat B."/>
            <person name="Grigoriev I.V."/>
            <person name="Hibbett D.S."/>
            <person name="Martin F."/>
            <person name="Nordberg H.P."/>
            <person name="Cantor M.N."/>
            <person name="Hua S.X."/>
        </authorList>
    </citation>
    <scope>NUCLEOTIDE SEQUENCE [LARGE SCALE GENOMIC DNA]</scope>
    <source>
        <strain evidence="2 3">Zn</strain>
    </source>
</reference>
<feature type="transmembrane region" description="Helical" evidence="1">
    <location>
        <begin position="12"/>
        <end position="32"/>
    </location>
</feature>
<gene>
    <name evidence="2" type="ORF">OIDMADRAFT_144530</name>
</gene>
<dbReference type="OrthoDB" id="5227693at2759"/>
<keyword evidence="1" id="KW-1133">Transmembrane helix</keyword>